<accession>A0AAE0DSW5</accession>
<feature type="region of interest" description="Disordered" evidence="1">
    <location>
        <begin position="40"/>
        <end position="59"/>
    </location>
</feature>
<dbReference type="Proteomes" id="UP001281410">
    <property type="component" value="Unassembled WGS sequence"/>
</dbReference>
<gene>
    <name evidence="2" type="ORF">Dsin_031983</name>
</gene>
<dbReference type="PANTHER" id="PTHR33132:SF144">
    <property type="entry name" value="SERINE-RICH PROTEIN-LIKE PROTEIN"/>
    <property type="match status" value="1"/>
</dbReference>
<feature type="compositionally biased region" description="Polar residues" evidence="1">
    <location>
        <begin position="7"/>
        <end position="17"/>
    </location>
</feature>
<evidence type="ECO:0000313" key="2">
    <source>
        <dbReference type="EMBL" id="KAK3184697.1"/>
    </source>
</evidence>
<evidence type="ECO:0000313" key="3">
    <source>
        <dbReference type="Proteomes" id="UP001281410"/>
    </source>
</evidence>
<dbReference type="AlphaFoldDB" id="A0AAE0DSW5"/>
<feature type="region of interest" description="Disordered" evidence="1">
    <location>
        <begin position="83"/>
        <end position="117"/>
    </location>
</feature>
<comment type="caution">
    <text evidence="2">The sequence shown here is derived from an EMBL/GenBank/DDBJ whole genome shotgun (WGS) entry which is preliminary data.</text>
</comment>
<evidence type="ECO:0000256" key="1">
    <source>
        <dbReference type="SAM" id="MobiDB-lite"/>
    </source>
</evidence>
<protein>
    <submittedName>
        <fullName evidence="2">Uncharacterized protein</fullName>
    </submittedName>
</protein>
<feature type="region of interest" description="Disordered" evidence="1">
    <location>
        <begin position="1"/>
        <end position="34"/>
    </location>
</feature>
<dbReference type="PANTHER" id="PTHR33132">
    <property type="entry name" value="OSJNBB0118P14.9 PROTEIN"/>
    <property type="match status" value="1"/>
</dbReference>
<sequence>MPVHLPNSENSDPTTIIASWPSKLKSPPSEEGLQNIRIPNKISNKKNLKESKPIPKSKKTCICAPTTHPGSFRCHLHRTNNLATKSPLPNIAPKPSYSRPPLSRFSTAASMHQDVND</sequence>
<name>A0AAE0DSW5_9ROSI</name>
<proteinExistence type="predicted"/>
<organism evidence="2 3">
    <name type="scientific">Dipteronia sinensis</name>
    <dbReference type="NCBI Taxonomy" id="43782"/>
    <lineage>
        <taxon>Eukaryota</taxon>
        <taxon>Viridiplantae</taxon>
        <taxon>Streptophyta</taxon>
        <taxon>Embryophyta</taxon>
        <taxon>Tracheophyta</taxon>
        <taxon>Spermatophyta</taxon>
        <taxon>Magnoliopsida</taxon>
        <taxon>eudicotyledons</taxon>
        <taxon>Gunneridae</taxon>
        <taxon>Pentapetalae</taxon>
        <taxon>rosids</taxon>
        <taxon>malvids</taxon>
        <taxon>Sapindales</taxon>
        <taxon>Sapindaceae</taxon>
        <taxon>Hippocastanoideae</taxon>
        <taxon>Acereae</taxon>
        <taxon>Dipteronia</taxon>
    </lineage>
</organism>
<reference evidence="2" key="1">
    <citation type="journal article" date="2023" name="Plant J.">
        <title>Genome sequences and population genomics provide insights into the demographic history, inbreeding, and mutation load of two 'living fossil' tree species of Dipteronia.</title>
        <authorList>
            <person name="Feng Y."/>
            <person name="Comes H.P."/>
            <person name="Chen J."/>
            <person name="Zhu S."/>
            <person name="Lu R."/>
            <person name="Zhang X."/>
            <person name="Li P."/>
            <person name="Qiu J."/>
            <person name="Olsen K.M."/>
            <person name="Qiu Y."/>
        </authorList>
    </citation>
    <scope>NUCLEOTIDE SEQUENCE</scope>
    <source>
        <strain evidence="2">NBL</strain>
    </source>
</reference>
<dbReference type="EMBL" id="JANJYJ010000010">
    <property type="protein sequence ID" value="KAK3184697.1"/>
    <property type="molecule type" value="Genomic_DNA"/>
</dbReference>
<keyword evidence="3" id="KW-1185">Reference proteome</keyword>